<organism evidence="1 2">
    <name type="scientific">Trichonephila clavata</name>
    <name type="common">Joro spider</name>
    <name type="synonym">Nephila clavata</name>
    <dbReference type="NCBI Taxonomy" id="2740835"/>
    <lineage>
        <taxon>Eukaryota</taxon>
        <taxon>Metazoa</taxon>
        <taxon>Ecdysozoa</taxon>
        <taxon>Arthropoda</taxon>
        <taxon>Chelicerata</taxon>
        <taxon>Arachnida</taxon>
        <taxon>Araneae</taxon>
        <taxon>Araneomorphae</taxon>
        <taxon>Entelegynae</taxon>
        <taxon>Araneoidea</taxon>
        <taxon>Nephilidae</taxon>
        <taxon>Trichonephila</taxon>
    </lineage>
</organism>
<evidence type="ECO:0000313" key="2">
    <source>
        <dbReference type="Proteomes" id="UP000887116"/>
    </source>
</evidence>
<evidence type="ECO:0000313" key="1">
    <source>
        <dbReference type="EMBL" id="GFR25765.1"/>
    </source>
</evidence>
<sequence>THSWCTNCAPVANKAHVTAIYCENDSTEIHFTRIVAGSSSEYRMTTNLWVTMNMLVDWKL</sequence>
<keyword evidence="2" id="KW-1185">Reference proteome</keyword>
<gene>
    <name evidence="1" type="ORF">TNCT_393551</name>
</gene>
<reference evidence="1" key="1">
    <citation type="submission" date="2020-07" db="EMBL/GenBank/DDBJ databases">
        <title>Multicomponent nature underlies the extraordinary mechanical properties of spider dragline silk.</title>
        <authorList>
            <person name="Kono N."/>
            <person name="Nakamura H."/>
            <person name="Mori M."/>
            <person name="Yoshida Y."/>
            <person name="Ohtoshi R."/>
            <person name="Malay A.D."/>
            <person name="Moran D.A.P."/>
            <person name="Tomita M."/>
            <person name="Numata K."/>
            <person name="Arakawa K."/>
        </authorList>
    </citation>
    <scope>NUCLEOTIDE SEQUENCE</scope>
</reference>
<protein>
    <submittedName>
        <fullName evidence="1">Uncharacterized protein</fullName>
    </submittedName>
</protein>
<dbReference type="OrthoDB" id="413649at2759"/>
<name>A0A8X6LXN5_TRICU</name>
<feature type="non-terminal residue" evidence="1">
    <location>
        <position position="60"/>
    </location>
</feature>
<dbReference type="Proteomes" id="UP000887116">
    <property type="component" value="Unassembled WGS sequence"/>
</dbReference>
<dbReference type="EMBL" id="BMAO01038582">
    <property type="protein sequence ID" value="GFR25765.1"/>
    <property type="molecule type" value="Genomic_DNA"/>
</dbReference>
<comment type="caution">
    <text evidence="1">The sequence shown here is derived from an EMBL/GenBank/DDBJ whole genome shotgun (WGS) entry which is preliminary data.</text>
</comment>
<accession>A0A8X6LXN5</accession>
<proteinExistence type="predicted"/>
<dbReference type="AlphaFoldDB" id="A0A8X6LXN5"/>